<dbReference type="SUPFAM" id="SSF52172">
    <property type="entry name" value="CheY-like"/>
    <property type="match status" value="1"/>
</dbReference>
<evidence type="ECO:0000313" key="5">
    <source>
        <dbReference type="Proteomes" id="UP000532194"/>
    </source>
</evidence>
<comment type="caution">
    <text evidence="4">The sequence shown here is derived from an EMBL/GenBank/DDBJ whole genome shotgun (WGS) entry which is preliminary data.</text>
</comment>
<keyword evidence="1" id="KW-0597">Phosphoprotein</keyword>
<dbReference type="PANTHER" id="PTHR37299">
    <property type="entry name" value="TRANSCRIPTIONAL REGULATOR-RELATED"/>
    <property type="match status" value="1"/>
</dbReference>
<dbReference type="EMBL" id="JAAIII010000004">
    <property type="protein sequence ID" value="NMM94411.1"/>
    <property type="molecule type" value="Genomic_DNA"/>
</dbReference>
<dbReference type="PROSITE" id="PS50110">
    <property type="entry name" value="RESPONSE_REGULATORY"/>
    <property type="match status" value="1"/>
</dbReference>
<evidence type="ECO:0000313" key="4">
    <source>
        <dbReference type="EMBL" id="NMM94411.1"/>
    </source>
</evidence>
<dbReference type="Pfam" id="PF04397">
    <property type="entry name" value="LytTR"/>
    <property type="match status" value="1"/>
</dbReference>
<dbReference type="SMART" id="SM00850">
    <property type="entry name" value="LytTR"/>
    <property type="match status" value="1"/>
</dbReference>
<keyword evidence="5" id="KW-1185">Reference proteome</keyword>
<dbReference type="SMART" id="SM00448">
    <property type="entry name" value="REC"/>
    <property type="match status" value="1"/>
</dbReference>
<accession>A0A7Y0HSV5</accession>
<feature type="domain" description="HTH LytTR-type" evidence="3">
    <location>
        <begin position="155"/>
        <end position="253"/>
    </location>
</feature>
<evidence type="ECO:0000256" key="1">
    <source>
        <dbReference type="PROSITE-ProRule" id="PRU00169"/>
    </source>
</evidence>
<proteinExistence type="predicted"/>
<dbReference type="PROSITE" id="PS50930">
    <property type="entry name" value="HTH_LYTTR"/>
    <property type="match status" value="1"/>
</dbReference>
<dbReference type="GO" id="GO:0003677">
    <property type="term" value="F:DNA binding"/>
    <property type="evidence" value="ECO:0007669"/>
    <property type="project" value="UniProtKB-KW"/>
</dbReference>
<dbReference type="Proteomes" id="UP000532194">
    <property type="component" value="Unassembled WGS sequence"/>
</dbReference>
<evidence type="ECO:0000259" key="3">
    <source>
        <dbReference type="PROSITE" id="PS50930"/>
    </source>
</evidence>
<dbReference type="Gene3D" id="3.40.50.2300">
    <property type="match status" value="1"/>
</dbReference>
<dbReference type="GO" id="GO:0000156">
    <property type="term" value="F:phosphorelay response regulator activity"/>
    <property type="evidence" value="ECO:0007669"/>
    <property type="project" value="InterPro"/>
</dbReference>
<dbReference type="AlphaFoldDB" id="A0A7Y0HSV5"/>
<sequence length="258" mass="29264">MHVRAPRIEPARLPYMVLISIAITDDVDEDAAITESMVRRYCDEHPAGDTRIILTRFADGMALLRFYDDAERKPFDLIFLDVEMPGIDGLETARRLRELDTRTVIVFTTKMAQYATIGYDVDAVGYLVKPLEYPGFALKMRKALNIIATRTGTTIAIKSDDHMHFLDSHEIRYVEVTGHNVLYHTDKGVWRDWGSLKATAEQLGGHDFVASSRYCLVNLAWVDAFEADTVIVDGERLAVSRSRKKPLMQALNAYYSRA</sequence>
<gene>
    <name evidence="4" type="ORF">G1C95_1598</name>
</gene>
<feature type="domain" description="Response regulatory" evidence="2">
    <location>
        <begin position="20"/>
        <end position="144"/>
    </location>
</feature>
<protein>
    <submittedName>
        <fullName evidence="4">DNA-binding response regulator</fullName>
    </submittedName>
</protein>
<dbReference type="Pfam" id="PF00072">
    <property type="entry name" value="Response_reg"/>
    <property type="match status" value="1"/>
</dbReference>
<dbReference type="PANTHER" id="PTHR37299:SF1">
    <property type="entry name" value="STAGE 0 SPORULATION PROTEIN A HOMOLOG"/>
    <property type="match status" value="1"/>
</dbReference>
<evidence type="ECO:0000259" key="2">
    <source>
        <dbReference type="PROSITE" id="PS50110"/>
    </source>
</evidence>
<dbReference type="Gene3D" id="2.40.50.1020">
    <property type="entry name" value="LytTr DNA-binding domain"/>
    <property type="match status" value="1"/>
</dbReference>
<dbReference type="InterPro" id="IPR011006">
    <property type="entry name" value="CheY-like_superfamily"/>
</dbReference>
<dbReference type="InterPro" id="IPR001789">
    <property type="entry name" value="Sig_transdc_resp-reg_receiver"/>
</dbReference>
<name>A0A7Y0HSV5_9BIFI</name>
<organism evidence="4 5">
    <name type="scientific">Bifidobacterium oedipodis</name>
    <dbReference type="NCBI Taxonomy" id="2675322"/>
    <lineage>
        <taxon>Bacteria</taxon>
        <taxon>Bacillati</taxon>
        <taxon>Actinomycetota</taxon>
        <taxon>Actinomycetes</taxon>
        <taxon>Bifidobacteriales</taxon>
        <taxon>Bifidobacteriaceae</taxon>
        <taxon>Bifidobacterium</taxon>
    </lineage>
</organism>
<feature type="modified residue" description="4-aspartylphosphate" evidence="1">
    <location>
        <position position="81"/>
    </location>
</feature>
<reference evidence="4 5" key="1">
    <citation type="submission" date="2020-02" db="EMBL/GenBank/DDBJ databases">
        <title>Characterization of phylogenetic diversity of novel bifidobacterial species isolated in Czech ZOOs.</title>
        <authorList>
            <person name="Lugli G.A."/>
            <person name="Vera N.B."/>
            <person name="Ventura M."/>
        </authorList>
    </citation>
    <scope>NUCLEOTIDE SEQUENCE [LARGE SCALE GENOMIC DNA]</scope>
    <source>
        <strain evidence="4 5">DSM 109957</strain>
    </source>
</reference>
<dbReference type="InterPro" id="IPR046947">
    <property type="entry name" value="LytR-like"/>
</dbReference>
<dbReference type="InterPro" id="IPR007492">
    <property type="entry name" value="LytTR_DNA-bd_dom"/>
</dbReference>
<keyword evidence="4" id="KW-0238">DNA-binding</keyword>